<protein>
    <submittedName>
        <fullName evidence="1">Uncharacterized protein</fullName>
    </submittedName>
</protein>
<dbReference type="Proteomes" id="UP000600918">
    <property type="component" value="Unassembled WGS sequence"/>
</dbReference>
<dbReference type="AlphaFoldDB" id="A0A834P2I4"/>
<proteinExistence type="predicted"/>
<evidence type="ECO:0000313" key="1">
    <source>
        <dbReference type="EMBL" id="KAF7425693.1"/>
    </source>
</evidence>
<keyword evidence="2" id="KW-1185">Reference proteome</keyword>
<reference evidence="1" key="1">
    <citation type="journal article" date="2020" name="G3 (Bethesda)">
        <title>High-Quality Assemblies for Three Invasive Social Wasps from the &lt;i&gt;Vespula&lt;/i&gt; Genus.</title>
        <authorList>
            <person name="Harrop T.W.R."/>
            <person name="Guhlin J."/>
            <person name="McLaughlin G.M."/>
            <person name="Permina E."/>
            <person name="Stockwell P."/>
            <person name="Gilligan J."/>
            <person name="Le Lec M.F."/>
            <person name="Gruber M.A.M."/>
            <person name="Quinn O."/>
            <person name="Lovegrove M."/>
            <person name="Duncan E.J."/>
            <person name="Remnant E.J."/>
            <person name="Van Eeckhoven J."/>
            <person name="Graham B."/>
            <person name="Knapp R.A."/>
            <person name="Langford K.W."/>
            <person name="Kronenberg Z."/>
            <person name="Press M.O."/>
            <person name="Eacker S.M."/>
            <person name="Wilson-Rankin E.E."/>
            <person name="Purcell J."/>
            <person name="Lester P.J."/>
            <person name="Dearden P.K."/>
        </authorList>
    </citation>
    <scope>NUCLEOTIDE SEQUENCE</scope>
    <source>
        <strain evidence="1">Volc-1</strain>
    </source>
</reference>
<name>A0A834P2I4_VESPE</name>
<comment type="caution">
    <text evidence="1">The sequence shown here is derived from an EMBL/GenBank/DDBJ whole genome shotgun (WGS) entry which is preliminary data.</text>
</comment>
<accession>A0A834P2I4</accession>
<organism evidence="1 2">
    <name type="scientific">Vespula pensylvanica</name>
    <name type="common">Western yellow jacket</name>
    <name type="synonym">Wasp</name>
    <dbReference type="NCBI Taxonomy" id="30213"/>
    <lineage>
        <taxon>Eukaryota</taxon>
        <taxon>Metazoa</taxon>
        <taxon>Ecdysozoa</taxon>
        <taxon>Arthropoda</taxon>
        <taxon>Hexapoda</taxon>
        <taxon>Insecta</taxon>
        <taxon>Pterygota</taxon>
        <taxon>Neoptera</taxon>
        <taxon>Endopterygota</taxon>
        <taxon>Hymenoptera</taxon>
        <taxon>Apocrita</taxon>
        <taxon>Aculeata</taxon>
        <taxon>Vespoidea</taxon>
        <taxon>Vespidae</taxon>
        <taxon>Vespinae</taxon>
        <taxon>Vespula</taxon>
    </lineage>
</organism>
<gene>
    <name evidence="1" type="ORF">H0235_008131</name>
</gene>
<evidence type="ECO:0000313" key="2">
    <source>
        <dbReference type="Proteomes" id="UP000600918"/>
    </source>
</evidence>
<dbReference type="EMBL" id="JACSDY010000006">
    <property type="protein sequence ID" value="KAF7425693.1"/>
    <property type="molecule type" value="Genomic_DNA"/>
</dbReference>
<sequence>MVSTVRKLWTKVALDKTGFSRNSLVDARAAMSVSLIELRITWHKMYFALNGILRKPSDPIKTFNALPLNNIGTSIFPIRLSTSFALNVSIHGCGEHGSSHIRVGWTTGIESINFPWASREEEGGVGSVEEKYHISVRTGWVEGGRRLDGWGRS</sequence>